<dbReference type="HOGENOM" id="CLU_2699783_0_0_4"/>
<dbReference type="STRING" id="888741.HMPREF9098_0729"/>
<keyword evidence="3" id="KW-1185">Reference proteome</keyword>
<comment type="caution">
    <text evidence="2">The sequence shown here is derived from an EMBL/GenBank/DDBJ whole genome shotgun (WGS) entry which is preliminary data.</text>
</comment>
<name>F0EXQ4_9NEIS</name>
<proteinExistence type="predicted"/>
<feature type="chain" id="PRO_5003246982" evidence="1">
    <location>
        <begin position="21"/>
        <end position="73"/>
    </location>
</feature>
<organism evidence="2 3">
    <name type="scientific">Kingella denitrificans ATCC 33394</name>
    <dbReference type="NCBI Taxonomy" id="888741"/>
    <lineage>
        <taxon>Bacteria</taxon>
        <taxon>Pseudomonadati</taxon>
        <taxon>Pseudomonadota</taxon>
        <taxon>Betaproteobacteria</taxon>
        <taxon>Neisseriales</taxon>
        <taxon>Neisseriaceae</taxon>
        <taxon>Kingella</taxon>
    </lineage>
</organism>
<accession>F0EXQ4</accession>
<evidence type="ECO:0000313" key="2">
    <source>
        <dbReference type="EMBL" id="EGC17918.1"/>
    </source>
</evidence>
<sequence length="73" mass="8202">MKLAACIAAAVLLYTVYPFAGALSQPVGQTVEIVNQCPHDITIRTKGLFNPWRKVFNRRTLEAGGRMQETQFY</sequence>
<dbReference type="EMBL" id="AEWV01000013">
    <property type="protein sequence ID" value="EGC17918.1"/>
    <property type="molecule type" value="Genomic_DNA"/>
</dbReference>
<evidence type="ECO:0000313" key="3">
    <source>
        <dbReference type="Proteomes" id="UP000004088"/>
    </source>
</evidence>
<keyword evidence="1" id="KW-0732">Signal</keyword>
<feature type="signal peptide" evidence="1">
    <location>
        <begin position="1"/>
        <end position="20"/>
    </location>
</feature>
<dbReference type="AlphaFoldDB" id="F0EXQ4"/>
<gene>
    <name evidence="2" type="ORF">HMPREF9098_0729</name>
</gene>
<dbReference type="Proteomes" id="UP000004088">
    <property type="component" value="Unassembled WGS sequence"/>
</dbReference>
<protein>
    <submittedName>
        <fullName evidence="2">Uncharacterized protein</fullName>
    </submittedName>
</protein>
<evidence type="ECO:0000256" key="1">
    <source>
        <dbReference type="SAM" id="SignalP"/>
    </source>
</evidence>
<dbReference type="RefSeq" id="WP_003781962.1">
    <property type="nucleotide sequence ID" value="NZ_GL870929.1"/>
</dbReference>
<reference evidence="2 3" key="1">
    <citation type="submission" date="2011-01" db="EMBL/GenBank/DDBJ databases">
        <authorList>
            <person name="Muzny D."/>
            <person name="Qin X."/>
            <person name="Deng J."/>
            <person name="Jiang H."/>
            <person name="Liu Y."/>
            <person name="Qu J."/>
            <person name="Song X.-Z."/>
            <person name="Zhang L."/>
            <person name="Thornton R."/>
            <person name="Coyle M."/>
            <person name="Francisco L."/>
            <person name="Jackson L."/>
            <person name="Javaid M."/>
            <person name="Korchina V."/>
            <person name="Kovar C."/>
            <person name="Mata R."/>
            <person name="Mathew T."/>
            <person name="Ngo R."/>
            <person name="Nguyen L."/>
            <person name="Nguyen N."/>
            <person name="Okwuonu G."/>
            <person name="Ongeri F."/>
            <person name="Pham C."/>
            <person name="Simmons D."/>
            <person name="Wilczek-Boney K."/>
            <person name="Hale W."/>
            <person name="Jakkamsetti A."/>
            <person name="Pham P."/>
            <person name="Ruth R."/>
            <person name="San Lucas F."/>
            <person name="Warren J."/>
            <person name="Zhang J."/>
            <person name="Zhao Z."/>
            <person name="Zhou C."/>
            <person name="Zhu D."/>
            <person name="Lee S."/>
            <person name="Bess C."/>
            <person name="Blankenburg K."/>
            <person name="Forbes L."/>
            <person name="Fu Q."/>
            <person name="Gubbala S."/>
            <person name="Hirani K."/>
            <person name="Jayaseelan J.C."/>
            <person name="Lara F."/>
            <person name="Munidasa M."/>
            <person name="Palculict T."/>
            <person name="Patil S."/>
            <person name="Pu L.-L."/>
            <person name="Saada N."/>
            <person name="Tang L."/>
            <person name="Weissenberger G."/>
            <person name="Zhu Y."/>
            <person name="Hemphill L."/>
            <person name="Shang Y."/>
            <person name="Youmans B."/>
            <person name="Ayvaz T."/>
            <person name="Ross M."/>
            <person name="Santibanez J."/>
            <person name="Aqrawi P."/>
            <person name="Gross S."/>
            <person name="Joshi V."/>
            <person name="Fowler G."/>
            <person name="Nazareth L."/>
            <person name="Reid J."/>
            <person name="Worley K."/>
            <person name="Petrosino J."/>
            <person name="Highlander S."/>
            <person name="Gibbs R."/>
        </authorList>
    </citation>
    <scope>NUCLEOTIDE SEQUENCE [LARGE SCALE GENOMIC DNA]</scope>
    <source>
        <strain evidence="2 3">ATCC 33394</strain>
    </source>
</reference>